<sequence>MKINKIGFGFLMSLMMVFTACVDFVDPNIPYKTFDTALYLRTLERSTDLNFFSLGNARVRLVLEAVDAEGGETLQSVEIRVRHRRLITGVGFQYIPTGTASNVQDVLVKTLTKADFQKATENPNHPTQTYLRTTVEVTATEMIAALGLTPAQIEGGDAFEVRLRATDRFGRVFTDTNRSADVAGGFFYASPFFYAASVVCPSDLVGTYRFRHDGATGPLGSCPPSFEGTTTWTRVSPTSYRVSDGTFGYWACIGDTWGTGNVVVADACGRLTMSGADKYGDLYSMEVISSSTTELVFRWVNTYGESGTVTMFANEGKPFPAGLR</sequence>
<reference evidence="2 3" key="1">
    <citation type="submission" date="2018-03" db="EMBL/GenBank/DDBJ databases">
        <title>Genomic Encyclopedia of Archaeal and Bacterial Type Strains, Phase II (KMG-II): from individual species to whole genera.</title>
        <authorList>
            <person name="Goeker M."/>
        </authorList>
    </citation>
    <scope>NUCLEOTIDE SEQUENCE [LARGE SCALE GENOMIC DNA]</scope>
    <source>
        <strain evidence="2 3">DSM 28057</strain>
    </source>
</reference>
<gene>
    <name evidence="2" type="ORF">CLV48_108188</name>
</gene>
<comment type="caution">
    <text evidence="2">The sequence shown here is derived from an EMBL/GenBank/DDBJ whole genome shotgun (WGS) entry which is preliminary data.</text>
</comment>
<keyword evidence="3" id="KW-1185">Reference proteome</keyword>
<dbReference type="AlphaFoldDB" id="A0A2P8E0U9"/>
<evidence type="ECO:0000256" key="1">
    <source>
        <dbReference type="SAM" id="SignalP"/>
    </source>
</evidence>
<dbReference type="RefSeq" id="WP_106568075.1">
    <property type="nucleotide sequence ID" value="NZ_PYGF01000008.1"/>
</dbReference>
<feature type="signal peptide" evidence="1">
    <location>
        <begin position="1"/>
        <end position="20"/>
    </location>
</feature>
<feature type="chain" id="PRO_5015191155" evidence="1">
    <location>
        <begin position="21"/>
        <end position="324"/>
    </location>
</feature>
<dbReference type="Proteomes" id="UP000240708">
    <property type="component" value="Unassembled WGS sequence"/>
</dbReference>
<dbReference type="EMBL" id="PYGF01000008">
    <property type="protein sequence ID" value="PSL03078.1"/>
    <property type="molecule type" value="Genomic_DNA"/>
</dbReference>
<keyword evidence="1" id="KW-0732">Signal</keyword>
<dbReference type="OrthoDB" id="820612at2"/>
<name>A0A2P8E0U9_9BACT</name>
<accession>A0A2P8E0U9</accession>
<evidence type="ECO:0000313" key="2">
    <source>
        <dbReference type="EMBL" id="PSL03078.1"/>
    </source>
</evidence>
<proteinExistence type="predicted"/>
<protein>
    <submittedName>
        <fullName evidence="2">Uncharacterized protein</fullName>
    </submittedName>
</protein>
<dbReference type="PROSITE" id="PS51257">
    <property type="entry name" value="PROKAR_LIPOPROTEIN"/>
    <property type="match status" value="1"/>
</dbReference>
<organism evidence="2 3">
    <name type="scientific">Cecembia rubra</name>
    <dbReference type="NCBI Taxonomy" id="1485585"/>
    <lineage>
        <taxon>Bacteria</taxon>
        <taxon>Pseudomonadati</taxon>
        <taxon>Bacteroidota</taxon>
        <taxon>Cytophagia</taxon>
        <taxon>Cytophagales</taxon>
        <taxon>Cyclobacteriaceae</taxon>
        <taxon>Cecembia</taxon>
    </lineage>
</organism>
<evidence type="ECO:0000313" key="3">
    <source>
        <dbReference type="Proteomes" id="UP000240708"/>
    </source>
</evidence>